<organism evidence="2 3">
    <name type="scientific">Trypanosoma conorhini</name>
    <dbReference type="NCBI Taxonomy" id="83891"/>
    <lineage>
        <taxon>Eukaryota</taxon>
        <taxon>Discoba</taxon>
        <taxon>Euglenozoa</taxon>
        <taxon>Kinetoplastea</taxon>
        <taxon>Metakinetoplastina</taxon>
        <taxon>Trypanosomatida</taxon>
        <taxon>Trypanosomatidae</taxon>
        <taxon>Trypanosoma</taxon>
    </lineage>
</organism>
<dbReference type="AlphaFoldDB" id="A0A422NGU3"/>
<dbReference type="GeneID" id="40321521"/>
<accession>A0A422NGU3</accession>
<reference evidence="2 3" key="1">
    <citation type="journal article" date="2018" name="BMC Genomics">
        <title>Genomic comparison of Trypanosoma conorhini and Trypanosoma rangeli to Trypanosoma cruzi strains of high and low virulence.</title>
        <authorList>
            <person name="Bradwell K.R."/>
            <person name="Koparde V.N."/>
            <person name="Matveyev A.V."/>
            <person name="Serrano M.G."/>
            <person name="Alves J.M."/>
            <person name="Parikh H."/>
            <person name="Huang B."/>
            <person name="Lee V."/>
            <person name="Espinosa-Alvarez O."/>
            <person name="Ortiz P.A."/>
            <person name="Costa-Martins A.G."/>
            <person name="Teixeira M.M."/>
            <person name="Buck G.A."/>
        </authorList>
    </citation>
    <scope>NUCLEOTIDE SEQUENCE [LARGE SCALE GENOMIC DNA]</scope>
    <source>
        <strain evidence="2 3">025E</strain>
    </source>
</reference>
<dbReference type="EMBL" id="MKKU01000667">
    <property type="protein sequence ID" value="RNF04693.1"/>
    <property type="molecule type" value="Genomic_DNA"/>
</dbReference>
<sequence length="393" mass="43547">MSDADGPQYPCANVVFVVELEQDMGRSEVEIVENEERKFLYWRYKASVALVTSMHEGGTAPTTWDCPHSSSLHSDCGGRAAREARCGRQSTTRPQKLDTTEVSQYKKGSVAFPRARSPLTWSWNPVRAGEMQTRAAQCENVSSHVGGASVTDVGRPHSVLCSSPHRPPMCASLSLSLRGDTQLHGDAGKRRWNSSSNLCSKAAASSVASVVPNDGARLPKTTLAPSAGRSSTSLGKGVLPSKSGCCPLETETGITIRRPKALVDDRFGRLNTLQDLLRIELEREAFEDWRVLRDEFVRIGCKQMEGKPLRRTLRYGAGNVEGLVRVTATRFSWEREKRWQERRFQALELCNPRSDKAGLHAVAQQCPPPKTPFKPNERMRGSTRIYMCTGAWK</sequence>
<evidence type="ECO:0000313" key="2">
    <source>
        <dbReference type="EMBL" id="RNF04693.1"/>
    </source>
</evidence>
<keyword evidence="2" id="KW-0547">Nucleotide-binding</keyword>
<dbReference type="RefSeq" id="XP_029225109.1">
    <property type="nucleotide sequence ID" value="XM_029374769.1"/>
</dbReference>
<feature type="region of interest" description="Disordered" evidence="1">
    <location>
        <begin position="219"/>
        <end position="238"/>
    </location>
</feature>
<dbReference type="OrthoDB" id="246666at2759"/>
<protein>
    <submittedName>
        <fullName evidence="2">Putative ATP-dependent DEAD/H RNA helicase</fullName>
    </submittedName>
</protein>
<dbReference type="GO" id="GO:0004386">
    <property type="term" value="F:helicase activity"/>
    <property type="evidence" value="ECO:0007669"/>
    <property type="project" value="UniProtKB-KW"/>
</dbReference>
<dbReference type="Proteomes" id="UP000284403">
    <property type="component" value="Unassembled WGS sequence"/>
</dbReference>
<gene>
    <name evidence="2" type="ORF">Tco025E_07910</name>
</gene>
<evidence type="ECO:0000256" key="1">
    <source>
        <dbReference type="SAM" id="MobiDB-lite"/>
    </source>
</evidence>
<proteinExistence type="predicted"/>
<keyword evidence="3" id="KW-1185">Reference proteome</keyword>
<keyword evidence="2" id="KW-0347">Helicase</keyword>
<keyword evidence="2" id="KW-0067">ATP-binding</keyword>
<comment type="caution">
    <text evidence="2">The sequence shown here is derived from an EMBL/GenBank/DDBJ whole genome shotgun (WGS) entry which is preliminary data.</text>
</comment>
<name>A0A422NGU3_9TRYP</name>
<keyword evidence="2" id="KW-0378">Hydrolase</keyword>
<evidence type="ECO:0000313" key="3">
    <source>
        <dbReference type="Proteomes" id="UP000284403"/>
    </source>
</evidence>